<dbReference type="EMBL" id="PVEM01000006">
    <property type="protein sequence ID" value="PTD07555.1"/>
    <property type="molecule type" value="Genomic_DNA"/>
</dbReference>
<keyword evidence="2" id="KW-1185">Reference proteome</keyword>
<comment type="caution">
    <text evidence="1">The sequence shown here is derived from an EMBL/GenBank/DDBJ whole genome shotgun (WGS) entry which is preliminary data.</text>
</comment>
<gene>
    <name evidence="1" type="ORF">FCULG_00005563</name>
</gene>
<dbReference type="Proteomes" id="UP000241587">
    <property type="component" value="Unassembled WGS sequence"/>
</dbReference>
<accession>A0A2T4GVJ1</accession>
<reference evidence="1 2" key="1">
    <citation type="submission" date="2018-02" db="EMBL/GenBank/DDBJ databases">
        <title>Fusarium culmorum secondary metabolites in fungal-bacterial-plant interactions.</title>
        <authorList>
            <person name="Schmidt R."/>
        </authorList>
    </citation>
    <scope>NUCLEOTIDE SEQUENCE [LARGE SCALE GENOMIC DNA]</scope>
    <source>
        <strain evidence="1 2">PV</strain>
    </source>
</reference>
<organism evidence="1 2">
    <name type="scientific">Fusarium culmorum</name>
    <dbReference type="NCBI Taxonomy" id="5516"/>
    <lineage>
        <taxon>Eukaryota</taxon>
        <taxon>Fungi</taxon>
        <taxon>Dikarya</taxon>
        <taxon>Ascomycota</taxon>
        <taxon>Pezizomycotina</taxon>
        <taxon>Sordariomycetes</taxon>
        <taxon>Hypocreomycetidae</taxon>
        <taxon>Hypocreales</taxon>
        <taxon>Nectriaceae</taxon>
        <taxon>Fusarium</taxon>
    </lineage>
</organism>
<proteinExistence type="predicted"/>
<evidence type="ECO:0000313" key="2">
    <source>
        <dbReference type="Proteomes" id="UP000241587"/>
    </source>
</evidence>
<protein>
    <submittedName>
        <fullName evidence="1">Uncharacterized protein</fullName>
    </submittedName>
</protein>
<evidence type="ECO:0000313" key="1">
    <source>
        <dbReference type="EMBL" id="PTD07555.1"/>
    </source>
</evidence>
<name>A0A2T4GVJ1_FUSCU</name>
<sequence length="127" mass="13382">MQYATRVAIEHELFDDLVAHSQIADDSGSSSGQGFPATSVGNGQGVHVLFEIQVEKFHDEVELVSVCMDNIQEADDICMVELSQDGNLADGGAGDTLVFGLETNLFEGDDATAVAQVAGFVDDTIGT</sequence>
<dbReference type="AlphaFoldDB" id="A0A2T4GVJ1"/>